<dbReference type="Pfam" id="PF09664">
    <property type="entry name" value="DUF2399"/>
    <property type="match status" value="1"/>
</dbReference>
<dbReference type="EMBL" id="CP013140">
    <property type="protein sequence ID" value="ALN59618.1"/>
    <property type="molecule type" value="Genomic_DNA"/>
</dbReference>
<protein>
    <submittedName>
        <fullName evidence="1">Uncharacterized protein</fullName>
    </submittedName>
</protein>
<dbReference type="OrthoDB" id="8188786at2"/>
<dbReference type="PATRIC" id="fig|69.6.peg.4216"/>
<dbReference type="InterPro" id="IPR024466">
    <property type="entry name" value="CHP02679_N"/>
</dbReference>
<accession>A0A0S2DM85</accession>
<reference evidence="1 2" key="1">
    <citation type="submission" date="2015-11" db="EMBL/GenBank/DDBJ databases">
        <title>Genome sequences of Lysobacter enzymogenes strain C3 and Lysobacter antibioticus ATCC 29479.</title>
        <authorList>
            <person name="Kobayashi D.Y."/>
        </authorList>
    </citation>
    <scope>NUCLEOTIDE SEQUENCE [LARGE SCALE GENOMIC DNA]</scope>
    <source>
        <strain evidence="1 2">C3</strain>
    </source>
</reference>
<dbReference type="InterPro" id="IPR024465">
    <property type="entry name" value="DUF2399"/>
</dbReference>
<dbReference type="NCBIfam" id="TIGR02679">
    <property type="entry name" value="TIGR02679 family protein"/>
    <property type="match status" value="1"/>
</dbReference>
<dbReference type="Proteomes" id="UP000061569">
    <property type="component" value="Chromosome"/>
</dbReference>
<organism evidence="1 2">
    <name type="scientific">Lysobacter enzymogenes</name>
    <dbReference type="NCBI Taxonomy" id="69"/>
    <lineage>
        <taxon>Bacteria</taxon>
        <taxon>Pseudomonadati</taxon>
        <taxon>Pseudomonadota</taxon>
        <taxon>Gammaproteobacteria</taxon>
        <taxon>Lysobacterales</taxon>
        <taxon>Lysobacteraceae</taxon>
        <taxon>Lysobacter</taxon>
    </lineage>
</organism>
<name>A0A0S2DM85_LYSEN</name>
<dbReference type="KEGG" id="lez:GLE_4277"/>
<evidence type="ECO:0000313" key="1">
    <source>
        <dbReference type="EMBL" id="ALN59618.1"/>
    </source>
</evidence>
<gene>
    <name evidence="1" type="ORF">GLE_4277</name>
</gene>
<sequence length="433" mass="46790">MSTPDARLRRLLGGPELAVVRQRLRRQFERIESDTPLVSVRLDQLDPDAHRALCQLSGKPSRLSRSMTLNIPDLDARLRSAGLADSLRDALEHLDGPIVSLAGSRRELQSRWAAVAKAPGLGPRLRAWLDESPAATGLLKRLGRDPERAEALLVAADAVLERLPATGMPRSQLAAETLGDAHALDSGKSVAALVQAGWRWHEGAAAGQTRAESEQAWVGRTAGEDADADAVIERPRDVWARAGVAVSELARPVLFLNLPVPYGGRCAWIAGEPGYLSLRQLLRDRPAWPVAGRSIHVCENPDIVAVAADRLGATCAPLVCTDGMPAAAQRILLGQLVSAGARLWYHGDYDWPGIGIGNFVIRTWRAAPWRFSAVDYRVAVAQAPSRARNLVGGMVEAQWDAELTAAMSERGLAIAEEAVVGQLLDDLRLDIDR</sequence>
<proteinExistence type="predicted"/>
<dbReference type="STRING" id="69.GLE_4277"/>
<dbReference type="AlphaFoldDB" id="A0A0S2DM85"/>
<evidence type="ECO:0000313" key="2">
    <source>
        <dbReference type="Proteomes" id="UP000061569"/>
    </source>
</evidence>
<dbReference type="InterPro" id="IPR013495">
    <property type="entry name" value="CHP02679"/>
</dbReference>
<dbReference type="Pfam" id="PF11796">
    <property type="entry name" value="DUF3323"/>
    <property type="match status" value="1"/>
</dbReference>